<organism evidence="3 4">
    <name type="scientific">Cyanobium gracile (strain ATCC 27147 / PCC 6307)</name>
    <dbReference type="NCBI Taxonomy" id="292564"/>
    <lineage>
        <taxon>Bacteria</taxon>
        <taxon>Bacillati</taxon>
        <taxon>Cyanobacteriota</taxon>
        <taxon>Cyanophyceae</taxon>
        <taxon>Synechococcales</taxon>
        <taxon>Prochlorococcaceae</taxon>
        <taxon>Cyanobium</taxon>
    </lineage>
</organism>
<dbReference type="InterPro" id="IPR002762">
    <property type="entry name" value="CbiX-like"/>
</dbReference>
<dbReference type="SUPFAM" id="SSF53800">
    <property type="entry name" value="Chelatase"/>
    <property type="match status" value="1"/>
</dbReference>
<dbReference type="KEGG" id="cgc:Cyagr_2461"/>
<name>K9P831_CYAGP</name>
<dbReference type="EMBL" id="CP003495">
    <property type="protein sequence ID" value="AFY29567.1"/>
    <property type="molecule type" value="Genomic_DNA"/>
</dbReference>
<keyword evidence="1" id="KW-0479">Metal-binding</keyword>
<evidence type="ECO:0000313" key="4">
    <source>
        <dbReference type="Proteomes" id="UP000010388"/>
    </source>
</evidence>
<dbReference type="HOGENOM" id="CLU_081002_0_0_3"/>
<protein>
    <submittedName>
        <fullName evidence="3">Uncharacterized protein</fullName>
    </submittedName>
</protein>
<dbReference type="GO" id="GO:0016829">
    <property type="term" value="F:lyase activity"/>
    <property type="evidence" value="ECO:0007669"/>
    <property type="project" value="UniProtKB-KW"/>
</dbReference>
<accession>K9P831</accession>
<dbReference type="AlphaFoldDB" id="K9P831"/>
<dbReference type="Pfam" id="PF01903">
    <property type="entry name" value="CbiX"/>
    <property type="match status" value="1"/>
</dbReference>
<keyword evidence="2" id="KW-0456">Lyase</keyword>
<proteinExistence type="predicted"/>
<dbReference type="Proteomes" id="UP000010388">
    <property type="component" value="Chromosome"/>
</dbReference>
<dbReference type="eggNOG" id="COG2138">
    <property type="taxonomic scope" value="Bacteria"/>
</dbReference>
<reference evidence="4" key="1">
    <citation type="journal article" date="2013" name="Proc. Natl. Acad. Sci. U.S.A.">
        <title>Improving the coverage of the cyanobacterial phylum using diversity-driven genome sequencing.</title>
        <authorList>
            <person name="Shih P.M."/>
            <person name="Wu D."/>
            <person name="Latifi A."/>
            <person name="Axen S.D."/>
            <person name="Fewer D.P."/>
            <person name="Talla E."/>
            <person name="Calteau A."/>
            <person name="Cai F."/>
            <person name="Tandeau de Marsac N."/>
            <person name="Rippka R."/>
            <person name="Herdman M."/>
            <person name="Sivonen K."/>
            <person name="Coursin T."/>
            <person name="Laurent T."/>
            <person name="Goodwin L."/>
            <person name="Nolan M."/>
            <person name="Davenport K.W."/>
            <person name="Han C.S."/>
            <person name="Rubin E.M."/>
            <person name="Eisen J.A."/>
            <person name="Woyke T."/>
            <person name="Gugger M."/>
            <person name="Kerfeld C.A."/>
        </authorList>
    </citation>
    <scope>NUCLEOTIDE SEQUENCE [LARGE SCALE GENOMIC DNA]</scope>
    <source>
        <strain evidence="4">ATCC 27147 / PCC 6307</strain>
    </source>
</reference>
<evidence type="ECO:0000256" key="2">
    <source>
        <dbReference type="ARBA" id="ARBA00023239"/>
    </source>
</evidence>
<dbReference type="RefSeq" id="WP_015110005.1">
    <property type="nucleotide sequence ID" value="NC_019675.1"/>
</dbReference>
<dbReference type="Gene3D" id="3.40.50.1400">
    <property type="match status" value="1"/>
</dbReference>
<dbReference type="PATRIC" id="fig|292564.3.peg.2337"/>
<evidence type="ECO:0000313" key="3">
    <source>
        <dbReference type="EMBL" id="AFY29567.1"/>
    </source>
</evidence>
<gene>
    <name evidence="3" type="ordered locus">Cyagr_2461</name>
</gene>
<sequence length="209" mass="21904">MPGIIASPLLLVVHGRAGGVIPAELQVLARELEAGRGAPVGLEALTAALPPDAPCGSAAAPLVLVPLFLLPGSHVRRDVPRIAERCRRRGPVRRLPFLGAWAAWQRALAAELAALQGRPVPWLLHHPLEGPLGAAFLAHLEAVTGARCHATPYSAPNPEDAPLPLPGPALPLALAANRLTDALPPSLGRPLLQRPRFRAVVLEALMALP</sequence>
<evidence type="ECO:0000256" key="1">
    <source>
        <dbReference type="ARBA" id="ARBA00022723"/>
    </source>
</evidence>
<dbReference type="GO" id="GO:0046872">
    <property type="term" value="F:metal ion binding"/>
    <property type="evidence" value="ECO:0007669"/>
    <property type="project" value="UniProtKB-KW"/>
</dbReference>
<dbReference type="STRING" id="292564.Cyagr_2461"/>